<dbReference type="InterPro" id="IPR026325">
    <property type="entry name" value="DUF932"/>
</dbReference>
<dbReference type="Pfam" id="PF06067">
    <property type="entry name" value="DUF932"/>
    <property type="match status" value="1"/>
</dbReference>
<dbReference type="EMBL" id="SMFL01000005">
    <property type="protein sequence ID" value="TDE14737.1"/>
    <property type="molecule type" value="Genomic_DNA"/>
</dbReference>
<dbReference type="RefSeq" id="WP_131959321.1">
    <property type="nucleotide sequence ID" value="NZ_SMFL01000005.1"/>
</dbReference>
<proteinExistence type="predicted"/>
<name>A0A4R5DMK2_9BACT</name>
<evidence type="ECO:0000313" key="1">
    <source>
        <dbReference type="EMBL" id="TDE14737.1"/>
    </source>
</evidence>
<organism evidence="1 2">
    <name type="scientific">Dyadobacter psychrotolerans</name>
    <dbReference type="NCBI Taxonomy" id="2541721"/>
    <lineage>
        <taxon>Bacteria</taxon>
        <taxon>Pseudomonadati</taxon>
        <taxon>Bacteroidota</taxon>
        <taxon>Cytophagia</taxon>
        <taxon>Cytophagales</taxon>
        <taxon>Spirosomataceae</taxon>
        <taxon>Dyadobacter</taxon>
    </lineage>
</organism>
<keyword evidence="2" id="KW-1185">Reference proteome</keyword>
<dbReference type="OrthoDB" id="576140at2"/>
<gene>
    <name evidence="1" type="ORF">E0F88_16250</name>
</gene>
<evidence type="ECO:0000313" key="2">
    <source>
        <dbReference type="Proteomes" id="UP000294850"/>
    </source>
</evidence>
<dbReference type="InterPro" id="IPR017686">
    <property type="entry name" value="Phg/plasmid-like_prot"/>
</dbReference>
<dbReference type="Proteomes" id="UP000294850">
    <property type="component" value="Unassembled WGS sequence"/>
</dbReference>
<reference evidence="1 2" key="1">
    <citation type="submission" date="2019-03" db="EMBL/GenBank/DDBJ databases">
        <title>Dyadobacter AR-3-6 sp. nov., isolated from arctic soil.</title>
        <authorList>
            <person name="Chaudhary D.K."/>
        </authorList>
    </citation>
    <scope>NUCLEOTIDE SEQUENCE [LARGE SCALE GENOMIC DNA]</scope>
    <source>
        <strain evidence="1 2">AR-3-6</strain>
    </source>
</reference>
<comment type="caution">
    <text evidence="1">The sequence shown here is derived from an EMBL/GenBank/DDBJ whole genome shotgun (WGS) entry which is preliminary data.</text>
</comment>
<sequence>MSHNIHFNENTGNHSFFSVTEKAWHGLGQIVQQVPTSGEAIGLAGLDYQVVKIPVKTAPFDLRIEDIGVGVSVQEMVIPNYFATVRTDSMKPLGIVGKDYHIVQNKEAFSFFDSVAQKHQVSYETAGALGRGERIFITAKLPGHIRVGDDDLIEKYIFLTNSHDGSGSITAAFTPVRIVCQNTLNAALGNLAGAVRIRHTANAKERLQQAHKIMGLAEKITQQKEALFNNWAKVRITDKQLKRLIEMAMASSRETLGNVLDGKTDLLSSQYLNTVEDVYQYALGHPSQNLATTAGTVFGAYNAVTGYFQNRRKYDNDEAKVKSVLFGGTAQLRGQRAFELCEGFSLNGNGIFQLN</sequence>
<dbReference type="NCBIfam" id="TIGR03299">
    <property type="entry name" value="LGT_TIGR03299"/>
    <property type="match status" value="1"/>
</dbReference>
<dbReference type="AlphaFoldDB" id="A0A4R5DMK2"/>
<protein>
    <submittedName>
        <fullName evidence="1">DUF945 domain-containing protein</fullName>
    </submittedName>
</protein>
<accession>A0A4R5DMK2</accession>